<dbReference type="Proteomes" id="UP000722121">
    <property type="component" value="Unassembled WGS sequence"/>
</dbReference>
<evidence type="ECO:0000256" key="1">
    <source>
        <dbReference type="SAM" id="SignalP"/>
    </source>
</evidence>
<feature type="signal peptide" evidence="1">
    <location>
        <begin position="1"/>
        <end position="21"/>
    </location>
</feature>
<name>A0ABS3AS61_9BACT</name>
<keyword evidence="1" id="KW-0732">Signal</keyword>
<gene>
    <name evidence="2" type="ORF">JYU14_03930</name>
</gene>
<evidence type="ECO:0000313" key="2">
    <source>
        <dbReference type="EMBL" id="MBN4067215.1"/>
    </source>
</evidence>
<feature type="chain" id="PRO_5045127366" evidence="1">
    <location>
        <begin position="22"/>
        <end position="707"/>
    </location>
</feature>
<dbReference type="Pfam" id="PF06082">
    <property type="entry name" value="YjbH"/>
    <property type="match status" value="1"/>
</dbReference>
<dbReference type="EMBL" id="JAFITR010000085">
    <property type="protein sequence ID" value="MBN4067215.1"/>
    <property type="molecule type" value="Genomic_DNA"/>
</dbReference>
<protein>
    <submittedName>
        <fullName evidence="2">YjbH domain-containing protein</fullName>
    </submittedName>
</protein>
<keyword evidence="3" id="KW-1185">Reference proteome</keyword>
<proteinExistence type="predicted"/>
<sequence length="707" mass="81250">MKFFFRLSLTFFLLWCTALQANSLFDELIALKQWQKKVNDSFPITFNYLQYPGIIAMPSARMTPQGTIGVGFANLPYYQHFNLLFQPYSHIETSFSLRTFKDVDDPALTPFGYGNFSDKGVNVKAAILLPEESGYRLPGLAFGIDDFNGTMGFYDKYIVMTKVWLDYDFEASIGYGGGRINGIFGGAIWRPLRHQSNEFLLPLAFVAEYDSTDYSNDRNPEARREGAAWNWGIHYQLGRFFNLSASYMRGESWAVNVGGNYNFGSTKGVISKFNNPPRYRAPINREPIGMMRTELLLAQEIAFALQKQELLLRSGSIVPGLKGKSALRLVIANDTYHNEWETKRRIIEVIARLVPREIEEVFVVIEANGLMCQQYHFPTKELLMYADGKMGQAELNALTPIQEVSHYAHSTQRTFYQHRLPLHTFSLHPSLHSFLGTAYGKYLFTFGLRAGINGYIGNNLFYDIELEYPIYTQKNNVIQDRFNTSRLIQVFSDNEHYEQLYEIKANKAYLQHNWNIGRGLFARCSAGYYELMYGGLTGEFLFYPARSPLAFGFEYSLIKKRRYSGLGFQKTLRRFEGTPSVLMHDSYTFLKQYFLNAYCNIESLHTDIRISLGKFLAKDIGVKTEVGRYFPNGLRVSVWYTVTNGYDEINDSRYFDKGITISFPIDLLKPKSAKTKFDYSARVWGRDVGVKSDTGTPLYNILLDERR</sequence>
<organism evidence="2 3">
    <name type="scientific">Simkania negevensis</name>
    <dbReference type="NCBI Taxonomy" id="83561"/>
    <lineage>
        <taxon>Bacteria</taxon>
        <taxon>Pseudomonadati</taxon>
        <taxon>Chlamydiota</taxon>
        <taxon>Chlamydiia</taxon>
        <taxon>Parachlamydiales</taxon>
        <taxon>Simkaniaceae</taxon>
        <taxon>Simkania</taxon>
    </lineage>
</organism>
<accession>A0ABS3AS61</accession>
<evidence type="ECO:0000313" key="3">
    <source>
        <dbReference type="Proteomes" id="UP000722121"/>
    </source>
</evidence>
<reference evidence="2 3" key="1">
    <citation type="submission" date="2021-02" db="EMBL/GenBank/DDBJ databases">
        <title>Activity-based single-cell genomes from oceanic crustal fluid captures similar information to metagenomic and metatranscriptomic surveys with orders of magnitude less sampling.</title>
        <authorList>
            <person name="D'Angelo T.S."/>
            <person name="Orcutt B.N."/>
        </authorList>
    </citation>
    <scope>NUCLEOTIDE SEQUENCE [LARGE SCALE GENOMIC DNA]</scope>
    <source>
        <strain evidence="2">AH-315-G07</strain>
    </source>
</reference>
<dbReference type="InterPro" id="IPR010344">
    <property type="entry name" value="YbjH"/>
</dbReference>
<comment type="caution">
    <text evidence="2">The sequence shown here is derived from an EMBL/GenBank/DDBJ whole genome shotgun (WGS) entry which is preliminary data.</text>
</comment>